<dbReference type="GeneID" id="108741070"/>
<evidence type="ECO:0000256" key="7">
    <source>
        <dbReference type="SAM" id="Phobius"/>
    </source>
</evidence>
<evidence type="ECO:0000313" key="9">
    <source>
        <dbReference type="Proteomes" id="UP000192223"/>
    </source>
</evidence>
<keyword evidence="3 6" id="KW-0812">Transmembrane</keyword>
<evidence type="ECO:0000256" key="3">
    <source>
        <dbReference type="ARBA" id="ARBA00022692"/>
    </source>
</evidence>
<dbReference type="Proteomes" id="UP000192223">
    <property type="component" value="Unplaced"/>
</dbReference>
<dbReference type="OrthoDB" id="10033446at2759"/>
<reference evidence="10" key="1">
    <citation type="submission" date="2025-08" db="UniProtKB">
        <authorList>
            <consortium name="RefSeq"/>
        </authorList>
    </citation>
    <scope>IDENTIFICATION</scope>
    <source>
        <tissue evidence="10">Entire body</tissue>
    </source>
</reference>
<dbReference type="InterPro" id="IPR017452">
    <property type="entry name" value="GPCR_Rhodpsn_7TM"/>
</dbReference>
<keyword evidence="5 7" id="KW-0472">Membrane</keyword>
<feature type="transmembrane region" description="Helical" evidence="7">
    <location>
        <begin position="125"/>
        <end position="146"/>
    </location>
</feature>
<dbReference type="AlphaFoldDB" id="A0A1W4XEK0"/>
<gene>
    <name evidence="10" type="primary">LOC108741070</name>
</gene>
<dbReference type="KEGG" id="apln:108741070"/>
<keyword evidence="6" id="KW-0297">G-protein coupled receptor</keyword>
<feature type="domain" description="G-protein coupled receptors family 1 profile" evidence="8">
    <location>
        <begin position="62"/>
        <end position="334"/>
    </location>
</feature>
<keyword evidence="6" id="KW-0807">Transducer</keyword>
<feature type="transmembrane region" description="Helical" evidence="7">
    <location>
        <begin position="81"/>
        <end position="105"/>
    </location>
</feature>
<evidence type="ECO:0000256" key="5">
    <source>
        <dbReference type="ARBA" id="ARBA00023136"/>
    </source>
</evidence>
<protein>
    <submittedName>
        <fullName evidence="10">Probable G-protein coupled receptor B0563.6</fullName>
    </submittedName>
</protein>
<dbReference type="PROSITE" id="PS50262">
    <property type="entry name" value="G_PROTEIN_RECEP_F1_2"/>
    <property type="match status" value="1"/>
</dbReference>
<dbReference type="RefSeq" id="XP_018331197.1">
    <property type="nucleotide sequence ID" value="XM_018475695.1"/>
</dbReference>
<keyword evidence="9" id="KW-1185">Reference proteome</keyword>
<feature type="transmembrane region" description="Helical" evidence="7">
    <location>
        <begin position="277"/>
        <end position="297"/>
    </location>
</feature>
<evidence type="ECO:0000256" key="4">
    <source>
        <dbReference type="ARBA" id="ARBA00022989"/>
    </source>
</evidence>
<dbReference type="Gene3D" id="1.20.1070.10">
    <property type="entry name" value="Rhodopsin 7-helix transmembrane proteins"/>
    <property type="match status" value="1"/>
</dbReference>
<sequence length="379" mass="43312">MSLLYSSDSPGNLLCWNSSEWSCTICPWLNDTTWHEEPHIEILRRYSYGIVLPTICCLGIFGNILNLVVLTRRNMRGTAYIYMRGYSAAALLAILFAIPFAWRVLIHRDRGRWENISLAFYHAHLELFLGNGCLGVGVIMLLALTVERYVSVCHPGHARPVLGSPHRAVAIIPIATFILYLPAIFRSRVISCRVYPTGQSLYQRQDVPEIVEHPLYSAYTVVLELLFKVVPIVLLAILNLRILIVYRRSCEKRRRMTLSRASNGEDDSRKFAEERRLVMLLGSTSVLFLVCVSPMVILNITLSDSNLTRYPYQVFRALANLLEITNYSITFYIYCMFSEDFRNTLLRTLRCAENHPRRGFIMVPASTGTTTITHHKSLV</sequence>
<feature type="transmembrane region" description="Helical" evidence="7">
    <location>
        <begin position="167"/>
        <end position="185"/>
    </location>
</feature>
<dbReference type="InterPro" id="IPR053093">
    <property type="entry name" value="GPCR-like"/>
</dbReference>
<dbReference type="GO" id="GO:0004930">
    <property type="term" value="F:G protein-coupled receptor activity"/>
    <property type="evidence" value="ECO:0007669"/>
    <property type="project" value="UniProtKB-KW"/>
</dbReference>
<dbReference type="GO" id="GO:0016020">
    <property type="term" value="C:membrane"/>
    <property type="evidence" value="ECO:0007669"/>
    <property type="project" value="UniProtKB-SubCell"/>
</dbReference>
<evidence type="ECO:0000256" key="2">
    <source>
        <dbReference type="ARBA" id="ARBA00010663"/>
    </source>
</evidence>
<feature type="transmembrane region" description="Helical" evidence="7">
    <location>
        <begin position="46"/>
        <end position="69"/>
    </location>
</feature>
<keyword evidence="6 10" id="KW-0675">Receptor</keyword>
<dbReference type="PROSITE" id="PS00237">
    <property type="entry name" value="G_PROTEIN_RECEP_F1_1"/>
    <property type="match status" value="1"/>
</dbReference>
<proteinExistence type="inferred from homology"/>
<accession>A0A1W4XEK0</accession>
<dbReference type="CDD" id="cd14978">
    <property type="entry name" value="7tmA_FMRFamide_R-like"/>
    <property type="match status" value="1"/>
</dbReference>
<dbReference type="InParanoid" id="A0A1W4XEK0"/>
<dbReference type="InterPro" id="IPR000276">
    <property type="entry name" value="GPCR_Rhodpsn"/>
</dbReference>
<evidence type="ECO:0000256" key="6">
    <source>
        <dbReference type="RuleBase" id="RU000688"/>
    </source>
</evidence>
<dbReference type="Pfam" id="PF00001">
    <property type="entry name" value="7tm_1"/>
    <property type="match status" value="1"/>
</dbReference>
<evidence type="ECO:0000256" key="1">
    <source>
        <dbReference type="ARBA" id="ARBA00004370"/>
    </source>
</evidence>
<comment type="similarity">
    <text evidence="2 6">Belongs to the G-protein coupled receptor 1 family.</text>
</comment>
<dbReference type="SUPFAM" id="SSF81321">
    <property type="entry name" value="Family A G protein-coupled receptor-like"/>
    <property type="match status" value="1"/>
</dbReference>
<organism evidence="9 10">
    <name type="scientific">Agrilus planipennis</name>
    <name type="common">Emerald ash borer</name>
    <name type="synonym">Agrilus marcopoli</name>
    <dbReference type="NCBI Taxonomy" id="224129"/>
    <lineage>
        <taxon>Eukaryota</taxon>
        <taxon>Metazoa</taxon>
        <taxon>Ecdysozoa</taxon>
        <taxon>Arthropoda</taxon>
        <taxon>Hexapoda</taxon>
        <taxon>Insecta</taxon>
        <taxon>Pterygota</taxon>
        <taxon>Neoptera</taxon>
        <taxon>Endopterygota</taxon>
        <taxon>Coleoptera</taxon>
        <taxon>Polyphaga</taxon>
        <taxon>Elateriformia</taxon>
        <taxon>Buprestoidea</taxon>
        <taxon>Buprestidae</taxon>
        <taxon>Agrilinae</taxon>
        <taxon>Agrilus</taxon>
    </lineage>
</organism>
<evidence type="ECO:0000313" key="10">
    <source>
        <dbReference type="RefSeq" id="XP_018331197.1"/>
    </source>
</evidence>
<dbReference type="FunCoup" id="A0A1W4XEK0">
    <property type="interactions" value="28"/>
</dbReference>
<comment type="subcellular location">
    <subcellularLocation>
        <location evidence="1">Membrane</location>
    </subcellularLocation>
</comment>
<feature type="transmembrane region" description="Helical" evidence="7">
    <location>
        <begin position="317"/>
        <end position="337"/>
    </location>
</feature>
<evidence type="ECO:0000259" key="8">
    <source>
        <dbReference type="PROSITE" id="PS50262"/>
    </source>
</evidence>
<dbReference type="PANTHER" id="PTHR47760:SF1">
    <property type="entry name" value="G-PROTEIN COUPLED RECEPTORS FAMILY 1 PROFILE DOMAIN-CONTAINING PROTEIN"/>
    <property type="match status" value="1"/>
</dbReference>
<dbReference type="PRINTS" id="PR00237">
    <property type="entry name" value="GPCRRHODOPSN"/>
</dbReference>
<keyword evidence="4 7" id="KW-1133">Transmembrane helix</keyword>
<dbReference type="STRING" id="224129.A0A1W4XEK0"/>
<dbReference type="PANTHER" id="PTHR47760">
    <property type="entry name" value="G-PROTEIN COUPLED RECEPTOR B0563.6-LIKE PROTEIN-RELATED"/>
    <property type="match status" value="1"/>
</dbReference>
<feature type="transmembrane region" description="Helical" evidence="7">
    <location>
        <begin position="225"/>
        <end position="246"/>
    </location>
</feature>
<name>A0A1W4XEK0_AGRPL</name>